<dbReference type="SUPFAM" id="SSF53756">
    <property type="entry name" value="UDP-Glycosyltransferase/glycogen phosphorylase"/>
    <property type="match status" value="1"/>
</dbReference>
<name>A0A0W1AEK1_9GAMM</name>
<feature type="domain" description="Glycosyl transferase family 1" evidence="1">
    <location>
        <begin position="153"/>
        <end position="315"/>
    </location>
</feature>
<evidence type="ECO:0000313" key="3">
    <source>
        <dbReference type="EMBL" id="KTD79765.1"/>
    </source>
</evidence>
<dbReference type="PANTHER" id="PTHR12526">
    <property type="entry name" value="GLYCOSYLTRANSFERASE"/>
    <property type="match status" value="1"/>
</dbReference>
<dbReference type="Pfam" id="PF13439">
    <property type="entry name" value="Glyco_transf_4"/>
    <property type="match status" value="1"/>
</dbReference>
<proteinExistence type="predicted"/>
<dbReference type="EMBL" id="LNZC01000012">
    <property type="protein sequence ID" value="KTD79765.1"/>
    <property type="molecule type" value="Genomic_DNA"/>
</dbReference>
<accession>A0A0W1AEK1</accession>
<dbReference type="PATRIC" id="fig|45076.6.peg.1398"/>
<gene>
    <name evidence="3" type="primary">capM2_2</name>
    <name evidence="3" type="ORF">Lwor_1279</name>
</gene>
<dbReference type="InterPro" id="IPR028098">
    <property type="entry name" value="Glyco_trans_4-like_N"/>
</dbReference>
<reference evidence="3 4" key="1">
    <citation type="submission" date="2015-11" db="EMBL/GenBank/DDBJ databases">
        <title>Genomic analysis of 38 Legionella species identifies large and diverse effector repertoires.</title>
        <authorList>
            <person name="Burstein D."/>
            <person name="Amaro F."/>
            <person name="Zusman T."/>
            <person name="Lifshitz Z."/>
            <person name="Cohen O."/>
            <person name="Gilbert J.A."/>
            <person name="Pupko T."/>
            <person name="Shuman H.A."/>
            <person name="Segal G."/>
        </authorList>
    </citation>
    <scope>NUCLEOTIDE SEQUENCE [LARGE SCALE GENOMIC DNA]</scope>
    <source>
        <strain evidence="3 4">ATCC 49508</strain>
    </source>
</reference>
<feature type="domain" description="Glycosyltransferase subfamily 4-like N-terminal" evidence="2">
    <location>
        <begin position="13"/>
        <end position="147"/>
    </location>
</feature>
<protein>
    <submittedName>
        <fullName evidence="3">CapM protein, capsular polysaccharide biosynthesis</fullName>
    </submittedName>
</protein>
<organism evidence="3 4">
    <name type="scientific">Legionella worsleiensis</name>
    <dbReference type="NCBI Taxonomy" id="45076"/>
    <lineage>
        <taxon>Bacteria</taxon>
        <taxon>Pseudomonadati</taxon>
        <taxon>Pseudomonadota</taxon>
        <taxon>Gammaproteobacteria</taxon>
        <taxon>Legionellales</taxon>
        <taxon>Legionellaceae</taxon>
        <taxon>Legionella</taxon>
    </lineage>
</organism>
<dbReference type="Pfam" id="PF00534">
    <property type="entry name" value="Glycos_transf_1"/>
    <property type="match status" value="1"/>
</dbReference>
<comment type="caution">
    <text evidence="3">The sequence shown here is derived from an EMBL/GenBank/DDBJ whole genome shotgun (WGS) entry which is preliminary data.</text>
</comment>
<dbReference type="PANTHER" id="PTHR12526:SF630">
    <property type="entry name" value="GLYCOSYLTRANSFERASE"/>
    <property type="match status" value="1"/>
</dbReference>
<dbReference type="Gene3D" id="3.40.50.2000">
    <property type="entry name" value="Glycogen Phosphorylase B"/>
    <property type="match status" value="2"/>
</dbReference>
<dbReference type="CDD" id="cd03801">
    <property type="entry name" value="GT4_PimA-like"/>
    <property type="match status" value="1"/>
</dbReference>
<dbReference type="Proteomes" id="UP000054662">
    <property type="component" value="Unassembled WGS sequence"/>
</dbReference>
<keyword evidence="4" id="KW-1185">Reference proteome</keyword>
<evidence type="ECO:0000259" key="1">
    <source>
        <dbReference type="Pfam" id="PF00534"/>
    </source>
</evidence>
<evidence type="ECO:0000259" key="2">
    <source>
        <dbReference type="Pfam" id="PF13439"/>
    </source>
</evidence>
<dbReference type="STRING" id="45076.Lwor_1279"/>
<dbReference type="AlphaFoldDB" id="A0A0W1AEK1"/>
<dbReference type="RefSeq" id="WP_058493087.1">
    <property type="nucleotide sequence ID" value="NZ_CBCRUR010000001.1"/>
</dbReference>
<dbReference type="OrthoDB" id="9768937at2"/>
<sequence>MKIINAMFSKVNGGLEQVFLNYTKALTLQGNHVIPVIHPRAEIKNSCPQNHLKTIHNFNQYDYLAIYRLRQLIQKEQPDCVITHSYRAAYLLNKTKTNVPKIAVCHVRGHYNFGTDAIIAITDQMRQDIINSGIAADRVFTVPNMVHIPEELTFKEPAQFKVPIIGVCARLAKIKGVDVFINALAELKKRNIAFKAQIAGDGSEKEHCIALIQDLDLNENVQLLGWIEDRHSFYKNLDIFCLPSREEAFGLVVLEAMMHSLPMVLSQLSGPVEIVGDTQSALLVQPEDPISMADALEQIITDQQLAKKLAFNAFQRVQHYSSINTAPVLHRVLETVCQNYRFIKN</sequence>
<evidence type="ECO:0000313" key="4">
    <source>
        <dbReference type="Proteomes" id="UP000054662"/>
    </source>
</evidence>
<dbReference type="GO" id="GO:0016757">
    <property type="term" value="F:glycosyltransferase activity"/>
    <property type="evidence" value="ECO:0007669"/>
    <property type="project" value="InterPro"/>
</dbReference>
<dbReference type="GO" id="GO:1901135">
    <property type="term" value="P:carbohydrate derivative metabolic process"/>
    <property type="evidence" value="ECO:0007669"/>
    <property type="project" value="UniProtKB-ARBA"/>
</dbReference>
<dbReference type="InterPro" id="IPR001296">
    <property type="entry name" value="Glyco_trans_1"/>
</dbReference>